<accession>A0A1I6HDU4</accession>
<feature type="domain" description="DUF7351" evidence="2">
    <location>
        <begin position="114"/>
        <end position="289"/>
    </location>
</feature>
<proteinExistence type="predicted"/>
<evidence type="ECO:0000313" key="4">
    <source>
        <dbReference type="Proteomes" id="UP000243250"/>
    </source>
</evidence>
<dbReference type="AlphaFoldDB" id="A0A1I6HDU4"/>
<dbReference type="OrthoDB" id="8482at2157"/>
<reference evidence="4" key="1">
    <citation type="submission" date="2016-10" db="EMBL/GenBank/DDBJ databases">
        <authorList>
            <person name="Varghese N."/>
            <person name="Submissions S."/>
        </authorList>
    </citation>
    <scope>NUCLEOTIDE SEQUENCE [LARGE SCALE GENOMIC DNA]</scope>
    <source>
        <strain evidence="4">CGMCC 1.8711</strain>
    </source>
</reference>
<dbReference type="Gene3D" id="1.10.10.10">
    <property type="entry name" value="Winged helix-like DNA-binding domain superfamily/Winged helix DNA-binding domain"/>
    <property type="match status" value="1"/>
</dbReference>
<dbReference type="CDD" id="cd00090">
    <property type="entry name" value="HTH_ARSR"/>
    <property type="match status" value="1"/>
</dbReference>
<keyword evidence="4" id="KW-1185">Reference proteome</keyword>
<dbReference type="InterPro" id="IPR055775">
    <property type="entry name" value="DUF7351"/>
</dbReference>
<dbReference type="InterPro" id="IPR036390">
    <property type="entry name" value="WH_DNA-bd_sf"/>
</dbReference>
<evidence type="ECO:0000259" key="1">
    <source>
        <dbReference type="Pfam" id="PF24038"/>
    </source>
</evidence>
<gene>
    <name evidence="3" type="ORF">SAMN04488124_2116</name>
</gene>
<dbReference type="EMBL" id="FOYS01000003">
    <property type="protein sequence ID" value="SFR52652.1"/>
    <property type="molecule type" value="Genomic_DNA"/>
</dbReference>
<dbReference type="STRING" id="555875.SAMN04488124_2116"/>
<organism evidence="3 4">
    <name type="scientific">Halogeometricum limi</name>
    <dbReference type="NCBI Taxonomy" id="555875"/>
    <lineage>
        <taxon>Archaea</taxon>
        <taxon>Methanobacteriati</taxon>
        <taxon>Methanobacteriota</taxon>
        <taxon>Stenosarchaea group</taxon>
        <taxon>Halobacteria</taxon>
        <taxon>Halobacteriales</taxon>
        <taxon>Haloferacaceae</taxon>
        <taxon>Halogeometricum</taxon>
    </lineage>
</organism>
<dbReference type="InterPro" id="IPR011991">
    <property type="entry name" value="ArsR-like_HTH"/>
</dbReference>
<dbReference type="SUPFAM" id="SSF46785">
    <property type="entry name" value="Winged helix' DNA-binding domain"/>
    <property type="match status" value="1"/>
</dbReference>
<dbReference type="Pfam" id="PF24042">
    <property type="entry name" value="DUF7351"/>
    <property type="match status" value="1"/>
</dbReference>
<dbReference type="InterPro" id="IPR055771">
    <property type="entry name" value="DUF7347"/>
</dbReference>
<evidence type="ECO:0000259" key="2">
    <source>
        <dbReference type="Pfam" id="PF24042"/>
    </source>
</evidence>
<protein>
    <submittedName>
        <fullName evidence="3">Helix-turn-helix domain-containing protein</fullName>
    </submittedName>
</protein>
<name>A0A1I6HDU4_9EURY</name>
<dbReference type="RefSeq" id="WP_089880375.1">
    <property type="nucleotide sequence ID" value="NZ_FOYS01000003.1"/>
</dbReference>
<dbReference type="Proteomes" id="UP000243250">
    <property type="component" value="Unassembled WGS sequence"/>
</dbReference>
<sequence length="298" mass="33066">MSETDATEDRLLTDCTDCLAPAEAFAAVGNETRLAILEALWQSPDRPVTFSELRRRVGMRDSAQFNYHLGQLTGQFVRKTDSGYDFRHAGEKVVRAVLSGSFTENPTVEPFAVPGDCADCGGSLSASYRDEHLSVGCVDCERLHAHAPFPPGGLTDRSDEEVAHAFDQRIRHLHCLAADGVCPECGGRMETTLSRETTPLDVAVCSVHRCAQCDHRIRSPVGLSLLDQSDVVGFHTTHGVDLRGRPHWTFQWCVGDRTTVLDDDPWRVRVDVPLDGEELRVTLDERLDVVAVERRRLD</sequence>
<dbReference type="InterPro" id="IPR036388">
    <property type="entry name" value="WH-like_DNA-bd_sf"/>
</dbReference>
<feature type="domain" description="DUF7347" evidence="1">
    <location>
        <begin position="21"/>
        <end position="97"/>
    </location>
</feature>
<evidence type="ECO:0000313" key="3">
    <source>
        <dbReference type="EMBL" id="SFR52652.1"/>
    </source>
</evidence>
<dbReference type="Pfam" id="PF24038">
    <property type="entry name" value="DUF7347"/>
    <property type="match status" value="1"/>
</dbReference>